<dbReference type="EMBL" id="CM007386">
    <property type="protein sequence ID" value="ONK67382.1"/>
    <property type="molecule type" value="Genomic_DNA"/>
</dbReference>
<dbReference type="OrthoDB" id="660257at2759"/>
<feature type="compositionally biased region" description="Polar residues" evidence="1">
    <location>
        <begin position="766"/>
        <end position="776"/>
    </location>
</feature>
<evidence type="ECO:0000313" key="3">
    <source>
        <dbReference type="EMBL" id="ONK67382.1"/>
    </source>
</evidence>
<organism evidence="3 4">
    <name type="scientific">Asparagus officinalis</name>
    <name type="common">Garden asparagus</name>
    <dbReference type="NCBI Taxonomy" id="4686"/>
    <lineage>
        <taxon>Eukaryota</taxon>
        <taxon>Viridiplantae</taxon>
        <taxon>Streptophyta</taxon>
        <taxon>Embryophyta</taxon>
        <taxon>Tracheophyta</taxon>
        <taxon>Spermatophyta</taxon>
        <taxon>Magnoliopsida</taxon>
        <taxon>Liliopsida</taxon>
        <taxon>Asparagales</taxon>
        <taxon>Asparagaceae</taxon>
        <taxon>Asparagoideae</taxon>
        <taxon>Asparagus</taxon>
    </lineage>
</organism>
<reference evidence="4" key="1">
    <citation type="journal article" date="2017" name="Nat. Commun.">
        <title>The asparagus genome sheds light on the origin and evolution of a young Y chromosome.</title>
        <authorList>
            <person name="Harkess A."/>
            <person name="Zhou J."/>
            <person name="Xu C."/>
            <person name="Bowers J.E."/>
            <person name="Van der Hulst R."/>
            <person name="Ayyampalayam S."/>
            <person name="Mercati F."/>
            <person name="Riccardi P."/>
            <person name="McKain M.R."/>
            <person name="Kakrana A."/>
            <person name="Tang H."/>
            <person name="Ray J."/>
            <person name="Groenendijk J."/>
            <person name="Arikit S."/>
            <person name="Mathioni S.M."/>
            <person name="Nakano M."/>
            <person name="Shan H."/>
            <person name="Telgmann-Rauber A."/>
            <person name="Kanno A."/>
            <person name="Yue Z."/>
            <person name="Chen H."/>
            <person name="Li W."/>
            <person name="Chen Y."/>
            <person name="Xu X."/>
            <person name="Zhang Y."/>
            <person name="Luo S."/>
            <person name="Chen H."/>
            <person name="Gao J."/>
            <person name="Mao Z."/>
            <person name="Pires J.C."/>
            <person name="Luo M."/>
            <person name="Kudrna D."/>
            <person name="Wing R.A."/>
            <person name="Meyers B.C."/>
            <person name="Yi K."/>
            <person name="Kong H."/>
            <person name="Lavrijsen P."/>
            <person name="Sunseri F."/>
            <person name="Falavigna A."/>
            <person name="Ye Y."/>
            <person name="Leebens-Mack J.H."/>
            <person name="Chen G."/>
        </authorList>
    </citation>
    <scope>NUCLEOTIDE SEQUENCE [LARGE SCALE GENOMIC DNA]</scope>
    <source>
        <strain evidence="4">cv. DH0086</strain>
    </source>
</reference>
<dbReference type="InterPro" id="IPR055327">
    <property type="entry name" value="TRAF1A/B"/>
</dbReference>
<dbReference type="AlphaFoldDB" id="A0A5P1EN07"/>
<feature type="compositionally biased region" description="Basic residues" evidence="1">
    <location>
        <begin position="454"/>
        <end position="471"/>
    </location>
</feature>
<dbReference type="Gene3D" id="2.60.210.10">
    <property type="entry name" value="Apoptosis, Tumor Necrosis Factor Receptor Associated Protein 2, Chain A"/>
    <property type="match status" value="1"/>
</dbReference>
<feature type="region of interest" description="Disordered" evidence="1">
    <location>
        <begin position="709"/>
        <end position="776"/>
    </location>
</feature>
<feature type="compositionally biased region" description="Basic and acidic residues" evidence="1">
    <location>
        <begin position="472"/>
        <end position="487"/>
    </location>
</feature>
<feature type="region of interest" description="Disordered" evidence="1">
    <location>
        <begin position="356"/>
        <end position="384"/>
    </location>
</feature>
<evidence type="ECO:0000259" key="2">
    <source>
        <dbReference type="PROSITE" id="PS50144"/>
    </source>
</evidence>
<feature type="compositionally biased region" description="Polar residues" evidence="1">
    <location>
        <begin position="545"/>
        <end position="558"/>
    </location>
</feature>
<sequence length="981" mass="110714">MSGSSTAVDFASGGRLSMEDTSSGQRCMSDDSFAELRSCGQVENGTPSTSPPYWGTDDEDNDCGPKPSALFGKFTWKIEKFSQINKRELRSNAFEVGGYKWYILIYPQGCDVCNHLSLFLCVANHDKLLPGWSHFAQFTIAVVNKDPKKSKYSDTLHRFWKKEHDWGWKKFIELSKVYDGFVNEDSLVIKAKVQVIREKAHRPFRCLDCQYRRELVRVYLSNVEQICRRFVEDRKGKFSKLIEDKVRWSSFRAFWLGVDQITRQHMSRQKTDAILKVVVKHFFVEKEVTSTLVMDSLYSGLKALECQSKNQKGQTKPVEMEELSDPVIHIKNDMFVLADDILLLLERVALGPVPLQPLTQKDDKGSQNRTKDTSSGEEFNKDSIEREERRLMEFGRKTLEFFVLAHIFSSRIEVAYQEAIAFKRQEELIREEEAAEQAENGVKAKRNATEKEKRSKKKQAKQKRNSRKVKDRARDEKPNRMMQDKLQEQSPSDESFLEEFSSKSKKDLHVSEKFEPQVNAADSSDTGEDVSEAIEPDLENKDCSPISTESSKPVLQNEQTEKRSTCLVDDSSSTCSTDSVPSVVMNGSYKGNSMQNSASQASHTRGKNQQSKETHNQSSKTKNVNSTPGSCRTSGPETEASLSLNIRRRYLEQHGTEKEEVVLQKELNVTDQIDEQPSNSRTSGTSLAPMTPTKKPPYILLHQSKHSSENTLEAVTLKESHSSSSTPSTVSACELSRSRQVCTTSKSSSQQAASISRPSSAPLPPQRQTVPVVSTAQTIPQLSRSVSATGRIGASPSALAPAFVPQSYRNAITGKNDADPIPLCYNHPSLTLESIMGNKYQPRHEEMDIYTSRMPSGMVSDEFPHLDIINDLLDEDKNIAKVAANLHYQQHQYPFDQHYPLSSHNHLDQTEQYYGSSSSIMQHSQMDLSAYSNGQLQGLIQNQWPYNYAADLSTFNLGNASDAQCSYRLPDYMYSRRGNGL</sequence>
<feature type="compositionally biased region" description="Polar residues" evidence="1">
    <location>
        <begin position="589"/>
        <end position="609"/>
    </location>
</feature>
<evidence type="ECO:0000313" key="4">
    <source>
        <dbReference type="Proteomes" id="UP000243459"/>
    </source>
</evidence>
<proteinExistence type="predicted"/>
<feature type="compositionally biased region" description="Basic and acidic residues" evidence="1">
    <location>
        <begin position="500"/>
        <end position="515"/>
    </location>
</feature>
<feature type="compositionally biased region" description="Basic and acidic residues" evidence="1">
    <location>
        <begin position="360"/>
        <end position="384"/>
    </location>
</feature>
<feature type="region of interest" description="Disordered" evidence="1">
    <location>
        <begin position="668"/>
        <end position="697"/>
    </location>
</feature>
<feature type="compositionally biased region" description="Polar residues" evidence="1">
    <location>
        <begin position="668"/>
        <end position="688"/>
    </location>
</feature>
<evidence type="ECO:0000256" key="1">
    <source>
        <dbReference type="SAM" id="MobiDB-lite"/>
    </source>
</evidence>
<dbReference type="SUPFAM" id="SSF49599">
    <property type="entry name" value="TRAF domain-like"/>
    <property type="match status" value="1"/>
</dbReference>
<dbReference type="CDD" id="cd00121">
    <property type="entry name" value="MATH"/>
    <property type="match status" value="1"/>
</dbReference>
<dbReference type="Gramene" id="ONK67382">
    <property type="protein sequence ID" value="ONK67382"/>
    <property type="gene ID" value="A4U43_C06F19590"/>
</dbReference>
<feature type="compositionally biased region" description="Acidic residues" evidence="1">
    <location>
        <begin position="525"/>
        <end position="537"/>
    </location>
</feature>
<dbReference type="Proteomes" id="UP000243459">
    <property type="component" value="Chromosome 6"/>
</dbReference>
<feature type="compositionally biased region" description="Low complexity" evidence="1">
    <location>
        <begin position="745"/>
        <end position="760"/>
    </location>
</feature>
<dbReference type="InterPro" id="IPR008974">
    <property type="entry name" value="TRAF-like"/>
</dbReference>
<dbReference type="InterPro" id="IPR002083">
    <property type="entry name" value="MATH/TRAF_dom"/>
</dbReference>
<dbReference type="SMART" id="SM00061">
    <property type="entry name" value="MATH"/>
    <property type="match status" value="1"/>
</dbReference>
<protein>
    <recommendedName>
        <fullName evidence="2">MATH domain-containing protein</fullName>
    </recommendedName>
</protein>
<gene>
    <name evidence="3" type="ORF">A4U43_C06F19590</name>
</gene>
<feature type="compositionally biased region" description="Low complexity" evidence="1">
    <location>
        <begin position="565"/>
        <end position="584"/>
    </location>
</feature>
<dbReference type="PANTHER" id="PTHR47477">
    <property type="entry name" value="TNF RECEPTOR-ASSOCIATED FACTOR HOMOLOG 1A"/>
    <property type="match status" value="1"/>
</dbReference>
<feature type="compositionally biased region" description="Low complexity" evidence="1">
    <location>
        <begin position="722"/>
        <end position="731"/>
    </location>
</feature>
<dbReference type="PROSITE" id="PS50144">
    <property type="entry name" value="MATH"/>
    <property type="match status" value="1"/>
</dbReference>
<accession>A0A5P1EN07</accession>
<feature type="domain" description="MATH" evidence="2">
    <location>
        <begin position="71"/>
        <end position="193"/>
    </location>
</feature>
<name>A0A5P1EN07_ASPOF</name>
<dbReference type="Pfam" id="PF22486">
    <property type="entry name" value="MATH_2"/>
    <property type="match status" value="1"/>
</dbReference>
<feature type="compositionally biased region" description="Polar residues" evidence="1">
    <location>
        <begin position="616"/>
        <end position="640"/>
    </location>
</feature>
<feature type="region of interest" description="Disordered" evidence="1">
    <location>
        <begin position="435"/>
        <end position="640"/>
    </location>
</feature>
<keyword evidence="4" id="KW-1185">Reference proteome</keyword>
<dbReference type="OMA" id="WTTESDY"/>
<dbReference type="PANTHER" id="PTHR47477:SF8">
    <property type="entry name" value="TNF RECEPTOR-ASSOCIATED FACTOR HOMOLOG 1A"/>
    <property type="match status" value="1"/>
</dbReference>
<feature type="region of interest" description="Disordered" evidence="1">
    <location>
        <begin position="1"/>
        <end position="60"/>
    </location>
</feature>